<feature type="region of interest" description="Disordered" evidence="1">
    <location>
        <begin position="1"/>
        <end position="80"/>
    </location>
</feature>
<dbReference type="PANTHER" id="PTHR14716:SF0">
    <property type="entry name" value="CILIA- AND FLAGELLA-ASSOCIATED PROTEIN 69"/>
    <property type="match status" value="1"/>
</dbReference>
<evidence type="ECO:0000313" key="3">
    <source>
        <dbReference type="EMBL" id="KAL0852317.1"/>
    </source>
</evidence>
<evidence type="ECO:0000313" key="4">
    <source>
        <dbReference type="Proteomes" id="UP001549921"/>
    </source>
</evidence>
<accession>A0ABD0TSJ2</accession>
<dbReference type="InterPro" id="IPR048732">
    <property type="entry name" value="CFA69"/>
</dbReference>
<feature type="compositionally biased region" description="Polar residues" evidence="1">
    <location>
        <begin position="58"/>
        <end position="67"/>
    </location>
</feature>
<reference evidence="3 4" key="1">
    <citation type="submission" date="2024-06" db="EMBL/GenBank/DDBJ databases">
        <title>A chromosome-level genome assembly of beet webworm, Loxostege sticticalis.</title>
        <authorList>
            <person name="Zhang Y."/>
        </authorList>
    </citation>
    <scope>NUCLEOTIDE SEQUENCE [LARGE SCALE GENOMIC DNA]</scope>
    <source>
        <strain evidence="3">AQ028</strain>
        <tissue evidence="3">Male pupae</tissue>
    </source>
</reference>
<dbReference type="InterPro" id="IPR048733">
    <property type="entry name" value="CFA69_ARM_dom"/>
</dbReference>
<comment type="caution">
    <text evidence="3">The sequence shown here is derived from an EMBL/GenBank/DDBJ whole genome shotgun (WGS) entry which is preliminary data.</text>
</comment>
<proteinExistence type="predicted"/>
<evidence type="ECO:0000259" key="2">
    <source>
        <dbReference type="Pfam" id="PF21049"/>
    </source>
</evidence>
<feature type="compositionally biased region" description="Polar residues" evidence="1">
    <location>
        <begin position="23"/>
        <end position="43"/>
    </location>
</feature>
<gene>
    <name evidence="3" type="ORF">ABMA28_000524</name>
</gene>
<dbReference type="Pfam" id="PF21049">
    <property type="entry name" value="CFA69_ARM_rpt"/>
    <property type="match status" value="1"/>
</dbReference>
<dbReference type="Proteomes" id="UP001549921">
    <property type="component" value="Unassembled WGS sequence"/>
</dbReference>
<dbReference type="PANTHER" id="PTHR14716">
    <property type="entry name" value="CILIA- AND FLAGELLA-ASSOCIATED PROTEIN 69"/>
    <property type="match status" value="1"/>
</dbReference>
<protein>
    <recommendedName>
        <fullName evidence="2">Cilia- and flagella-associated protein 69 ARM repeats domain-containing protein</fullName>
    </recommendedName>
</protein>
<feature type="compositionally biased region" description="Low complexity" evidence="1">
    <location>
        <begin position="7"/>
        <end position="22"/>
    </location>
</feature>
<dbReference type="EMBL" id="JBEDNZ010000001">
    <property type="protein sequence ID" value="KAL0852317.1"/>
    <property type="molecule type" value="Genomic_DNA"/>
</dbReference>
<name>A0ABD0TSJ2_LOXSC</name>
<organism evidence="3 4">
    <name type="scientific">Loxostege sticticalis</name>
    <name type="common">Beet webworm moth</name>
    <dbReference type="NCBI Taxonomy" id="481309"/>
    <lineage>
        <taxon>Eukaryota</taxon>
        <taxon>Metazoa</taxon>
        <taxon>Ecdysozoa</taxon>
        <taxon>Arthropoda</taxon>
        <taxon>Hexapoda</taxon>
        <taxon>Insecta</taxon>
        <taxon>Pterygota</taxon>
        <taxon>Neoptera</taxon>
        <taxon>Endopterygota</taxon>
        <taxon>Lepidoptera</taxon>
        <taxon>Glossata</taxon>
        <taxon>Ditrysia</taxon>
        <taxon>Pyraloidea</taxon>
        <taxon>Crambidae</taxon>
        <taxon>Pyraustinae</taxon>
        <taxon>Loxostege</taxon>
    </lineage>
</organism>
<evidence type="ECO:0000256" key="1">
    <source>
        <dbReference type="SAM" id="MobiDB-lite"/>
    </source>
</evidence>
<feature type="domain" description="Cilia- and flagella-associated protein 69 ARM repeats" evidence="2">
    <location>
        <begin position="710"/>
        <end position="835"/>
    </location>
</feature>
<feature type="compositionally biased region" description="Basic and acidic residues" evidence="1">
    <location>
        <begin position="69"/>
        <end position="80"/>
    </location>
</feature>
<sequence length="1071" mass="121345">MDKKRTPFTSTSPPPSTKSSKSANVPNSAIKSPDMTSTKSANKSPEPKPKKRAKGDCLTSSNSSGTQYFRREGHGDAFGRRGHGDAFERIDSSQYVGLSESISGSSLTFNCVHGPEGKQYTDKGLLKRNLLKELDPIPVDKNWTEKCPPAYGWEIAKKLEFLVTDPVGVDLSYRLDTHLRDFARVSYNGYKIDTLSSLSTVLDYLVENYQKQPSLRGHLLMLLVNMEKPVMLNVASDVITYFEALRSYIGFLGFLLMRLEDDDLFTLVSNALIWQLSAPDCVRGAGTAHLRHVLAAAVPVLYQTTVRMLAVANAHRFPTFLEIALLLACESVENCIEMMKENIIENIFYRFNPYFPERKLPAYDINPADPQDFNVKLGDSSVNMTTTLSVLLVLVKTTKEFVDENPHYRKILPCPDVYSQRCFIWAYRYECRAREHQSERTTLTVFVAVLLHCFGDRLTAFSALLMPDVMSMSVLTELPPRGDWIRTVNFSTGQLDVQFKKILINLCVDFLKVYPNSFLVESRFWLMGLMYLIDPGLCYLRAKWSPALFAELRKTALQALVCVLPLTPPKLAREYGLTRRIMWYIEWYSESPYELPVLYWCVRLLQVIIYNRDPKDRRGALQDLFDTHGVIIIIHLCYTLLKQKTPPVEKSQVIIALCLRLLTQAVDMNKRLMCCVYPAIKWPCAVNALVKKMLDIVLFSLDKQFIVNDRWLVALLNLIWEGVIWKPEYRAIFLANNGIYKLLDLIAMTKAPVQCIALAMVCDVATAGDAVGQLVSWRATVGASNALPMTVKRGATIATLLAAIFKDECNRTGVKLDENGILQDLHCPLMSADVKRAMEEPGFRGDKSQRTTVCYAAADLAGSRLSKTFALLHLLSEDLKYIVSLADEAYNMYKNIKLAPEDESVLVLCSHYFTVKLNEVWLETQIQCPGLLPHDNDVLGEFLQIGRGWAKEIQRQQGEVIEKDRKKEFEEECSLYAFLARVRLNIALDALREVRCVARSGDRSRMTHALIHDAVLAHHRRSLFAKKLEAPVLRTYGPSLDDQNITGQYVKVYSIQPKDKPKPREHESPPS</sequence>
<dbReference type="AlphaFoldDB" id="A0ABD0TSJ2"/>